<evidence type="ECO:0000313" key="2">
    <source>
        <dbReference type="Proteomes" id="UP000279089"/>
    </source>
</evidence>
<keyword evidence="2" id="KW-1185">Reference proteome</keyword>
<protein>
    <submittedName>
        <fullName evidence="1">Uncharacterized protein</fullName>
    </submittedName>
</protein>
<accession>A0A3N4M7F6</accession>
<proteinExistence type="predicted"/>
<dbReference type="AlphaFoldDB" id="A0A3N4M7F6"/>
<comment type="caution">
    <text evidence="1">The sequence shown here is derived from an EMBL/GenBank/DDBJ whole genome shotgun (WGS) entry which is preliminary data.</text>
</comment>
<evidence type="ECO:0000313" key="1">
    <source>
        <dbReference type="EMBL" id="RPD39301.1"/>
    </source>
</evidence>
<dbReference type="Proteomes" id="UP000279089">
    <property type="component" value="Unassembled WGS sequence"/>
</dbReference>
<dbReference type="EMBL" id="RMBX01000011">
    <property type="protein sequence ID" value="RPD39301.1"/>
    <property type="molecule type" value="Genomic_DNA"/>
</dbReference>
<organism evidence="1 2">
    <name type="scientific">Chitinophaga barathri</name>
    <dbReference type="NCBI Taxonomy" id="1647451"/>
    <lineage>
        <taxon>Bacteria</taxon>
        <taxon>Pseudomonadati</taxon>
        <taxon>Bacteroidota</taxon>
        <taxon>Chitinophagia</taxon>
        <taxon>Chitinophagales</taxon>
        <taxon>Chitinophagaceae</taxon>
        <taxon>Chitinophaga</taxon>
    </lineage>
</organism>
<gene>
    <name evidence="1" type="ORF">EG028_19435</name>
</gene>
<sequence length="141" mass="16610">MVRKEISNLLKWKRIKCGCIFERDLLMVDISHKKNGQHAFILDGCNDELPVFGSAMLVSRDMENDVASDLDEVKTKLLFFDKRYSHTIKWRLEKRKSPIPVEERVMGWPVKSVDLSRSFNEPFTSREHRKFIAELKRKSGR</sequence>
<reference evidence="2" key="1">
    <citation type="submission" date="2018-11" db="EMBL/GenBank/DDBJ databases">
        <title>Chitinophaga lutea sp.nov., isolate from arsenic contaminated soil.</title>
        <authorList>
            <person name="Zong Y."/>
        </authorList>
    </citation>
    <scope>NUCLEOTIDE SEQUENCE [LARGE SCALE GENOMIC DNA]</scope>
    <source>
        <strain evidence="2">YLT18</strain>
    </source>
</reference>
<name>A0A3N4M7F6_9BACT</name>